<dbReference type="EMBL" id="AMQM01003500">
    <property type="status" value="NOT_ANNOTATED_CDS"/>
    <property type="molecule type" value="Genomic_DNA"/>
</dbReference>
<dbReference type="RefSeq" id="XP_009014337.1">
    <property type="nucleotide sequence ID" value="XM_009016089.1"/>
</dbReference>
<reference evidence="4" key="1">
    <citation type="submission" date="2012-12" db="EMBL/GenBank/DDBJ databases">
        <authorList>
            <person name="Hellsten U."/>
            <person name="Grimwood J."/>
            <person name="Chapman J.A."/>
            <person name="Shapiro H."/>
            <person name="Aerts A."/>
            <person name="Otillar R.P."/>
            <person name="Terry A.Y."/>
            <person name="Boore J.L."/>
            <person name="Simakov O."/>
            <person name="Marletaz F."/>
            <person name="Cho S.-J."/>
            <person name="Edsinger-Gonzales E."/>
            <person name="Havlak P."/>
            <person name="Kuo D.-H."/>
            <person name="Larsson T."/>
            <person name="Lv J."/>
            <person name="Arendt D."/>
            <person name="Savage R."/>
            <person name="Osoegawa K."/>
            <person name="de Jong P."/>
            <person name="Lindberg D.R."/>
            <person name="Seaver E.C."/>
            <person name="Weisblat D.A."/>
            <person name="Putnam N.H."/>
            <person name="Grigoriev I.V."/>
            <person name="Rokhsar D.S."/>
        </authorList>
    </citation>
    <scope>NUCLEOTIDE SEQUENCE</scope>
</reference>
<dbReference type="HOGENOM" id="CLU_1961962_0_0_1"/>
<keyword evidence="1" id="KW-1133">Transmembrane helix</keyword>
<name>T1F2V1_HELRO</name>
<evidence type="ECO:0000256" key="1">
    <source>
        <dbReference type="SAM" id="Phobius"/>
    </source>
</evidence>
<dbReference type="AlphaFoldDB" id="T1F2V1"/>
<reference evidence="3" key="3">
    <citation type="submission" date="2015-06" db="UniProtKB">
        <authorList>
            <consortium name="EnsemblMetazoa"/>
        </authorList>
    </citation>
    <scope>IDENTIFICATION</scope>
</reference>
<organism evidence="3 4">
    <name type="scientific">Helobdella robusta</name>
    <name type="common">Californian leech</name>
    <dbReference type="NCBI Taxonomy" id="6412"/>
    <lineage>
        <taxon>Eukaryota</taxon>
        <taxon>Metazoa</taxon>
        <taxon>Spiralia</taxon>
        <taxon>Lophotrochozoa</taxon>
        <taxon>Annelida</taxon>
        <taxon>Clitellata</taxon>
        <taxon>Hirudinea</taxon>
        <taxon>Rhynchobdellida</taxon>
        <taxon>Glossiphoniidae</taxon>
        <taxon>Helobdella</taxon>
    </lineage>
</organism>
<proteinExistence type="predicted"/>
<dbReference type="EMBL" id="KB096183">
    <property type="protein sequence ID" value="ESO07726.1"/>
    <property type="molecule type" value="Genomic_DNA"/>
</dbReference>
<keyword evidence="4" id="KW-1185">Reference proteome</keyword>
<evidence type="ECO:0000313" key="4">
    <source>
        <dbReference type="Proteomes" id="UP000015101"/>
    </source>
</evidence>
<gene>
    <name evidence="3" type="primary">20203150</name>
    <name evidence="2" type="ORF">HELRODRAFT_170269</name>
</gene>
<dbReference type="InParanoid" id="T1F2V1"/>
<evidence type="ECO:0000313" key="2">
    <source>
        <dbReference type="EMBL" id="ESO07726.1"/>
    </source>
</evidence>
<dbReference type="EnsemblMetazoa" id="HelroT170269">
    <property type="protein sequence ID" value="HelroP170269"/>
    <property type="gene ID" value="HelroG170269"/>
</dbReference>
<dbReference type="CTD" id="20203150"/>
<dbReference type="GeneID" id="20203150"/>
<dbReference type="KEGG" id="hro:HELRODRAFT_170269"/>
<protein>
    <submittedName>
        <fullName evidence="2 3">Uncharacterized protein</fullName>
    </submittedName>
</protein>
<reference evidence="2 4" key="2">
    <citation type="journal article" date="2013" name="Nature">
        <title>Insights into bilaterian evolution from three spiralian genomes.</title>
        <authorList>
            <person name="Simakov O."/>
            <person name="Marletaz F."/>
            <person name="Cho S.J."/>
            <person name="Edsinger-Gonzales E."/>
            <person name="Havlak P."/>
            <person name="Hellsten U."/>
            <person name="Kuo D.H."/>
            <person name="Larsson T."/>
            <person name="Lv J."/>
            <person name="Arendt D."/>
            <person name="Savage R."/>
            <person name="Osoegawa K."/>
            <person name="de Jong P."/>
            <person name="Grimwood J."/>
            <person name="Chapman J.A."/>
            <person name="Shapiro H."/>
            <person name="Aerts A."/>
            <person name="Otillar R.P."/>
            <person name="Terry A.Y."/>
            <person name="Boore J.L."/>
            <person name="Grigoriev I.V."/>
            <person name="Lindberg D.R."/>
            <person name="Seaver E.C."/>
            <person name="Weisblat D.A."/>
            <person name="Putnam N.H."/>
            <person name="Rokhsar D.S."/>
        </authorList>
    </citation>
    <scope>NUCLEOTIDE SEQUENCE</scope>
</reference>
<dbReference type="Proteomes" id="UP000015101">
    <property type="component" value="Unassembled WGS sequence"/>
</dbReference>
<sequence>MYRHLTSIQYIDNYEIHWSLGALLHKTKLFPLRNIEKASQKLSKKATQSRYPANAIIIFICLLLLLTVLLYCCSLYMWPAKSRRQVTISVSANDTDEHVVDTKSYDNNMRMIRSRSYGFFANSAQNIV</sequence>
<keyword evidence="1" id="KW-0812">Transmembrane</keyword>
<evidence type="ECO:0000313" key="3">
    <source>
        <dbReference type="EnsemblMetazoa" id="HelroP170269"/>
    </source>
</evidence>
<accession>T1F2V1</accession>
<feature type="transmembrane region" description="Helical" evidence="1">
    <location>
        <begin position="55"/>
        <end position="78"/>
    </location>
</feature>
<keyword evidence="1" id="KW-0472">Membrane</keyword>